<evidence type="ECO:0000313" key="3">
    <source>
        <dbReference type="Proteomes" id="UP000240830"/>
    </source>
</evidence>
<organism evidence="2 3">
    <name type="scientific">Paramicrosporidium saccamoebae</name>
    <dbReference type="NCBI Taxonomy" id="1246581"/>
    <lineage>
        <taxon>Eukaryota</taxon>
        <taxon>Fungi</taxon>
        <taxon>Fungi incertae sedis</taxon>
        <taxon>Cryptomycota</taxon>
        <taxon>Cryptomycota incertae sedis</taxon>
        <taxon>Paramicrosporidium</taxon>
    </lineage>
</organism>
<dbReference type="EMBL" id="MTSL01000208">
    <property type="protein sequence ID" value="PJF16743.1"/>
    <property type="molecule type" value="Genomic_DNA"/>
</dbReference>
<name>A0A2H9TG38_9FUNG</name>
<feature type="region of interest" description="Disordered" evidence="1">
    <location>
        <begin position="378"/>
        <end position="399"/>
    </location>
</feature>
<keyword evidence="3" id="KW-1185">Reference proteome</keyword>
<protein>
    <submittedName>
        <fullName evidence="2">Uncharacterized protein</fullName>
    </submittedName>
</protein>
<comment type="caution">
    <text evidence="2">The sequence shown here is derived from an EMBL/GenBank/DDBJ whole genome shotgun (WGS) entry which is preliminary data.</text>
</comment>
<sequence length="641" mass="72532">MLDYIHHALLHAVRLYDSLHHWLLRQQLTGELLLNGECRRLNVPLVTVLDRNVTVNNEPGLDGCVQIKGYDQPLLRHLQSSTGQLTSLPGTPVDLVISTQQTLNLGGVDCTQLGFAELCHVPEHEFITANIFRYAISQYSICRQNCGNRWIMSVSITKDFHDSASTSEYVMYRTCIALVTCRGMSPWATMMLVFFMLVGLVVSSSLSEKDKHIRDMCNQEVQDLKLGEEFLKVGRSIRASLDKFLEAQNAGPIEALLNREKLKTLDEKLDATAALLLAAQLGVEPVDRSGQYDNGLLDSYERKIEEHIIMAQKAIEAQHIALANEMLLIARNAKKEWDLEVTQRASSSSGALVNRYLMPSNLLEQKLKDTYINLKREEFKSRRNAPPNEQNSSQRDAPLSDMDCALLEHYRKQVNGITLSARQMLTVSNDTNREKILAMVRDQKFKLDMMTNPKMEEIGGQLLKVYREQTISMDYKINEALGISNNPNKGEEQKGTTYNERLDAQRSRYPSMSTANRVHAALSTAQQRQRAPKTVADVITIPATFCRLEPYQTDEWLAAIYKNFKHLATKYLANGWAAMVAVLPKKNCSLIVAVFRNVVVCLQNIQQILPEFYGEAVSADINRLIGNYYSNLQRVAEKMRA</sequence>
<dbReference type="AlphaFoldDB" id="A0A2H9TG38"/>
<evidence type="ECO:0000313" key="2">
    <source>
        <dbReference type="EMBL" id="PJF16743.1"/>
    </source>
</evidence>
<gene>
    <name evidence="2" type="ORF">PSACC_03439</name>
</gene>
<dbReference type="Proteomes" id="UP000240830">
    <property type="component" value="Unassembled WGS sequence"/>
</dbReference>
<proteinExistence type="predicted"/>
<accession>A0A2H9TG38</accession>
<evidence type="ECO:0000256" key="1">
    <source>
        <dbReference type="SAM" id="MobiDB-lite"/>
    </source>
</evidence>
<reference evidence="2 3" key="1">
    <citation type="submission" date="2016-10" db="EMBL/GenBank/DDBJ databases">
        <title>The genome of Paramicrosporidium saccamoebae is the missing link in understanding Cryptomycota and Microsporidia evolution.</title>
        <authorList>
            <person name="Quandt C.A."/>
            <person name="Beaudet D."/>
            <person name="Corsaro D."/>
            <person name="Michel R."/>
            <person name="Corradi N."/>
            <person name="James T."/>
        </authorList>
    </citation>
    <scope>NUCLEOTIDE SEQUENCE [LARGE SCALE GENOMIC DNA]</scope>
    <source>
        <strain evidence="2 3">KSL3</strain>
    </source>
</reference>